<dbReference type="SUPFAM" id="SSF46785">
    <property type="entry name" value="Winged helix' DNA-binding domain"/>
    <property type="match status" value="1"/>
</dbReference>
<sequence>MKKNEELCEGEVIHEETVKKVRATFPEDEMIFDLADFYKIFGDTTRVKILYALDKSDLCVCDISALLGMSVSAVSHQLRTLRESDLVRTNREGKVIYYSLADDHVKSILECGIEHIKEKE</sequence>
<evidence type="ECO:0000256" key="3">
    <source>
        <dbReference type="ARBA" id="ARBA00023163"/>
    </source>
</evidence>
<dbReference type="NCBIfam" id="NF033788">
    <property type="entry name" value="HTH_metalloreg"/>
    <property type="match status" value="1"/>
</dbReference>
<dbReference type="PANTHER" id="PTHR43132">
    <property type="entry name" value="ARSENICAL RESISTANCE OPERON REPRESSOR ARSR-RELATED"/>
    <property type="match status" value="1"/>
</dbReference>
<evidence type="ECO:0000313" key="6">
    <source>
        <dbReference type="Proteomes" id="UP000182360"/>
    </source>
</evidence>
<dbReference type="PROSITE" id="PS00846">
    <property type="entry name" value="HTH_ARSR_1"/>
    <property type="match status" value="1"/>
</dbReference>
<evidence type="ECO:0000256" key="1">
    <source>
        <dbReference type="ARBA" id="ARBA00023015"/>
    </source>
</evidence>
<dbReference type="SMART" id="SM00418">
    <property type="entry name" value="HTH_ARSR"/>
    <property type="match status" value="1"/>
</dbReference>
<dbReference type="InterPro" id="IPR011991">
    <property type="entry name" value="ArsR-like_HTH"/>
</dbReference>
<organism evidence="5 6">
    <name type="scientific">Treponema bryantii</name>
    <dbReference type="NCBI Taxonomy" id="163"/>
    <lineage>
        <taxon>Bacteria</taxon>
        <taxon>Pseudomonadati</taxon>
        <taxon>Spirochaetota</taxon>
        <taxon>Spirochaetia</taxon>
        <taxon>Spirochaetales</taxon>
        <taxon>Treponemataceae</taxon>
        <taxon>Treponema</taxon>
    </lineage>
</organism>
<dbReference type="AlphaFoldDB" id="A0A1H9HHU8"/>
<keyword evidence="1" id="KW-0805">Transcription regulation</keyword>
<dbReference type="InterPro" id="IPR051011">
    <property type="entry name" value="Metal_resp_trans_reg"/>
</dbReference>
<dbReference type="Gene3D" id="1.10.10.10">
    <property type="entry name" value="Winged helix-like DNA-binding domain superfamily/Winged helix DNA-binding domain"/>
    <property type="match status" value="1"/>
</dbReference>
<dbReference type="EMBL" id="FOFU01000007">
    <property type="protein sequence ID" value="SEQ61921.1"/>
    <property type="molecule type" value="Genomic_DNA"/>
</dbReference>
<dbReference type="InterPro" id="IPR018334">
    <property type="entry name" value="ArsR_HTH"/>
</dbReference>
<evidence type="ECO:0000259" key="4">
    <source>
        <dbReference type="PROSITE" id="PS50987"/>
    </source>
</evidence>
<dbReference type="CDD" id="cd00090">
    <property type="entry name" value="HTH_ARSR"/>
    <property type="match status" value="1"/>
</dbReference>
<dbReference type="InterPro" id="IPR036390">
    <property type="entry name" value="WH_DNA-bd_sf"/>
</dbReference>
<dbReference type="GO" id="GO:0003677">
    <property type="term" value="F:DNA binding"/>
    <property type="evidence" value="ECO:0007669"/>
    <property type="project" value="UniProtKB-KW"/>
</dbReference>
<dbReference type="STRING" id="163.SAMN04487775_101441"/>
<dbReference type="PANTHER" id="PTHR43132:SF6">
    <property type="entry name" value="HTH-TYPE TRANSCRIPTIONAL REPRESSOR CZRA"/>
    <property type="match status" value="1"/>
</dbReference>
<dbReference type="GO" id="GO:0003700">
    <property type="term" value="F:DNA-binding transcription factor activity"/>
    <property type="evidence" value="ECO:0007669"/>
    <property type="project" value="InterPro"/>
</dbReference>
<name>A0A1H9HHU8_9SPIR</name>
<accession>A0A1H9HHU8</accession>
<protein>
    <submittedName>
        <fullName evidence="5">Transcriptional regulator, ArsR family</fullName>
    </submittedName>
</protein>
<dbReference type="RefSeq" id="WP_074644297.1">
    <property type="nucleotide sequence ID" value="NZ_AP025286.1"/>
</dbReference>
<dbReference type="OrthoDB" id="9794330at2"/>
<keyword evidence="6" id="KW-1185">Reference proteome</keyword>
<dbReference type="Pfam" id="PF01022">
    <property type="entry name" value="HTH_5"/>
    <property type="match status" value="1"/>
</dbReference>
<dbReference type="Proteomes" id="UP000182360">
    <property type="component" value="Unassembled WGS sequence"/>
</dbReference>
<gene>
    <name evidence="5" type="ORF">SAMN04487977_10713</name>
</gene>
<feature type="domain" description="HTH arsR-type" evidence="4">
    <location>
        <begin position="26"/>
        <end position="120"/>
    </location>
</feature>
<dbReference type="InterPro" id="IPR001845">
    <property type="entry name" value="HTH_ArsR_DNA-bd_dom"/>
</dbReference>
<reference evidence="5 6" key="1">
    <citation type="submission" date="2016-10" db="EMBL/GenBank/DDBJ databases">
        <authorList>
            <person name="de Groot N.N."/>
        </authorList>
    </citation>
    <scope>NUCLEOTIDE SEQUENCE [LARGE SCALE GENOMIC DNA]</scope>
    <source>
        <strain evidence="5 6">B25</strain>
    </source>
</reference>
<keyword evidence="3" id="KW-0804">Transcription</keyword>
<dbReference type="InterPro" id="IPR036388">
    <property type="entry name" value="WH-like_DNA-bd_sf"/>
</dbReference>
<proteinExistence type="predicted"/>
<evidence type="ECO:0000313" key="5">
    <source>
        <dbReference type="EMBL" id="SEQ61921.1"/>
    </source>
</evidence>
<evidence type="ECO:0000256" key="2">
    <source>
        <dbReference type="ARBA" id="ARBA00023125"/>
    </source>
</evidence>
<keyword evidence="2" id="KW-0238">DNA-binding</keyword>
<dbReference type="PRINTS" id="PR00778">
    <property type="entry name" value="HTHARSR"/>
</dbReference>
<dbReference type="PROSITE" id="PS50987">
    <property type="entry name" value="HTH_ARSR_2"/>
    <property type="match status" value="1"/>
</dbReference>